<dbReference type="EMBL" id="CP143425">
    <property type="protein sequence ID" value="WVX51603.1"/>
    <property type="molecule type" value="Genomic_DNA"/>
</dbReference>
<gene>
    <name evidence="2" type="ORF">ROLI_047050</name>
</gene>
<evidence type="ECO:0000313" key="3">
    <source>
        <dbReference type="Proteomes" id="UP001318682"/>
    </source>
</evidence>
<dbReference type="Proteomes" id="UP001318682">
    <property type="component" value="Plasmid pROLI83"/>
</dbReference>
<protein>
    <submittedName>
        <fullName evidence="2">Uncharacterized protein</fullName>
    </submittedName>
</protein>
<reference evidence="2 3" key="1">
    <citation type="submission" date="2024-01" db="EMBL/GenBank/DDBJ databases">
        <title>Roseobacter fucihabitans sp. nov., isolated from the brown alga Fucus spiralis.</title>
        <authorList>
            <person name="Hahnke S."/>
            <person name="Berger M."/>
            <person name="Schlingloff A."/>
            <person name="Athale I."/>
            <person name="Neumann-Schaal M."/>
            <person name="Adenaya A."/>
            <person name="Poehlein A."/>
            <person name="Daniel R."/>
            <person name="Pertersen J."/>
            <person name="Brinkhoff T."/>
        </authorList>
    </citation>
    <scope>NUCLEOTIDE SEQUENCE [LARGE SCALE GENOMIC DNA]</scope>
    <source>
        <strain evidence="2 3">B14</strain>
        <plasmid evidence="2 3">pROLI83</plasmid>
    </source>
</reference>
<geneLocation type="plasmid" evidence="2 3">
    <name>pROLI83</name>
</geneLocation>
<name>A0ABZ2C002_9RHOB</name>
<feature type="transmembrane region" description="Helical" evidence="1">
    <location>
        <begin position="20"/>
        <end position="41"/>
    </location>
</feature>
<evidence type="ECO:0000256" key="1">
    <source>
        <dbReference type="SAM" id="Phobius"/>
    </source>
</evidence>
<proteinExistence type="predicted"/>
<keyword evidence="3" id="KW-1185">Reference proteome</keyword>
<organism evidence="2 3">
    <name type="scientific">Roseobacter fucihabitans</name>
    <dbReference type="NCBI Taxonomy" id="1537242"/>
    <lineage>
        <taxon>Bacteria</taxon>
        <taxon>Pseudomonadati</taxon>
        <taxon>Pseudomonadota</taxon>
        <taxon>Alphaproteobacteria</taxon>
        <taxon>Rhodobacterales</taxon>
        <taxon>Roseobacteraceae</taxon>
        <taxon>Roseobacter</taxon>
    </lineage>
</organism>
<sequence>MIDVQTSNRYRSKASSIDLINITLIIGFLASLTAHSILVCITG</sequence>
<keyword evidence="1" id="KW-0812">Transmembrane</keyword>
<accession>A0ABZ2C002</accession>
<evidence type="ECO:0000313" key="2">
    <source>
        <dbReference type="EMBL" id="WVX51603.1"/>
    </source>
</evidence>
<keyword evidence="2" id="KW-0614">Plasmid</keyword>
<keyword evidence="1" id="KW-1133">Transmembrane helix</keyword>
<keyword evidence="1" id="KW-0472">Membrane</keyword>